<comment type="caution">
    <text evidence="2">The sequence shown here is derived from an EMBL/GenBank/DDBJ whole genome shotgun (WGS) entry which is preliminary data.</text>
</comment>
<evidence type="ECO:0000313" key="3">
    <source>
        <dbReference type="Proteomes" id="UP001596086"/>
    </source>
</evidence>
<reference evidence="3" key="1">
    <citation type="journal article" date="2019" name="Int. J. Syst. Evol. Microbiol.">
        <title>The Global Catalogue of Microorganisms (GCM) 10K type strain sequencing project: providing services to taxonomists for standard genome sequencing and annotation.</title>
        <authorList>
            <consortium name="The Broad Institute Genomics Platform"/>
            <consortium name="The Broad Institute Genome Sequencing Center for Infectious Disease"/>
            <person name="Wu L."/>
            <person name="Ma J."/>
        </authorList>
    </citation>
    <scope>NUCLEOTIDE SEQUENCE [LARGE SCALE GENOMIC DNA]</scope>
    <source>
        <strain evidence="3">CGMCC 4.5798</strain>
    </source>
</reference>
<dbReference type="RefSeq" id="WP_379772620.1">
    <property type="nucleotide sequence ID" value="NZ_JBHSMZ010000014.1"/>
</dbReference>
<proteinExistence type="predicted"/>
<dbReference type="PANTHER" id="PTHR13696:SF52">
    <property type="entry name" value="PARA FAMILY PROTEIN CT_582"/>
    <property type="match status" value="1"/>
</dbReference>
<feature type="domain" description="AAA" evidence="1">
    <location>
        <begin position="3"/>
        <end position="180"/>
    </location>
</feature>
<accession>A0ABW0RZR7</accession>
<dbReference type="Proteomes" id="UP001596086">
    <property type="component" value="Unassembled WGS sequence"/>
</dbReference>
<organism evidence="2 3">
    <name type="scientific">Massilia aerilata</name>
    <dbReference type="NCBI Taxonomy" id="453817"/>
    <lineage>
        <taxon>Bacteria</taxon>
        <taxon>Pseudomonadati</taxon>
        <taxon>Pseudomonadota</taxon>
        <taxon>Betaproteobacteria</taxon>
        <taxon>Burkholderiales</taxon>
        <taxon>Oxalobacteraceae</taxon>
        <taxon>Telluria group</taxon>
        <taxon>Massilia</taxon>
    </lineage>
</organism>
<dbReference type="EMBL" id="JBHSMZ010000014">
    <property type="protein sequence ID" value="MFC5550274.1"/>
    <property type="molecule type" value="Genomic_DNA"/>
</dbReference>
<dbReference type="PANTHER" id="PTHR13696">
    <property type="entry name" value="P-LOOP CONTAINING NUCLEOSIDE TRIPHOSPHATE HYDROLASE"/>
    <property type="match status" value="1"/>
</dbReference>
<protein>
    <submittedName>
        <fullName evidence="2">ParA family protein</fullName>
    </submittedName>
</protein>
<dbReference type="InterPro" id="IPR027417">
    <property type="entry name" value="P-loop_NTPase"/>
</dbReference>
<dbReference type="Pfam" id="PF13614">
    <property type="entry name" value="AAA_31"/>
    <property type="match status" value="1"/>
</dbReference>
<dbReference type="Gene3D" id="3.40.50.300">
    <property type="entry name" value="P-loop containing nucleotide triphosphate hydrolases"/>
    <property type="match status" value="1"/>
</dbReference>
<dbReference type="PIRSF" id="PIRSF009320">
    <property type="entry name" value="Nuc_binding_HP_1000"/>
    <property type="match status" value="1"/>
</dbReference>
<dbReference type="InterPro" id="IPR050678">
    <property type="entry name" value="DNA_Partitioning_ATPase"/>
</dbReference>
<dbReference type="InterPro" id="IPR025669">
    <property type="entry name" value="AAA_dom"/>
</dbReference>
<name>A0ABW0RZR7_9BURK</name>
<gene>
    <name evidence="2" type="ORF">ACFPO9_17295</name>
</gene>
<evidence type="ECO:0000313" key="2">
    <source>
        <dbReference type="EMBL" id="MFC5550274.1"/>
    </source>
</evidence>
<dbReference type="CDD" id="cd02042">
    <property type="entry name" value="ParAB_family"/>
    <property type="match status" value="1"/>
</dbReference>
<keyword evidence="3" id="KW-1185">Reference proteome</keyword>
<sequence length="265" mass="28526">MPAKIICLANHKGGVCKTTLSVCIADAFAREGLDVLLVDLDPQANATRLVYDFEESPAVTIEKVLDGRESIAAAIVENTHIEGVHLIGSTLKLAVLERQLQQTPFSSTSLVRQKLALVADEYDVIILDTPPALNFLTANALAASDIVMVPIESGSKLSLLGTDDMLEFIKQGRMANPQLKFGGAILTKHDARKKMCKITAGAVRDYYDHVLTASLPSTTDIHKSQAGGQTILQYDRDHNASREIVAIAREIAAIASLPLKEKAGV</sequence>
<dbReference type="SUPFAM" id="SSF52540">
    <property type="entry name" value="P-loop containing nucleoside triphosphate hydrolases"/>
    <property type="match status" value="1"/>
</dbReference>
<evidence type="ECO:0000259" key="1">
    <source>
        <dbReference type="Pfam" id="PF13614"/>
    </source>
</evidence>